<dbReference type="GO" id="GO:0022857">
    <property type="term" value="F:transmembrane transporter activity"/>
    <property type="evidence" value="ECO:0007669"/>
    <property type="project" value="InterPro"/>
</dbReference>
<dbReference type="RefSeq" id="WP_069479049.1">
    <property type="nucleotide sequence ID" value="NZ_CP017111.1"/>
</dbReference>
<dbReference type="Proteomes" id="UP000094609">
    <property type="component" value="Chromosome"/>
</dbReference>
<keyword evidence="3" id="KW-1003">Cell membrane</keyword>
<dbReference type="PANTHER" id="PTHR23517:SF2">
    <property type="entry name" value="MULTIDRUG RESISTANCE PROTEIN MDTH"/>
    <property type="match status" value="1"/>
</dbReference>
<dbReference type="KEGG" id="shal:SHALO_2765"/>
<evidence type="ECO:0000259" key="8">
    <source>
        <dbReference type="PROSITE" id="PS50850"/>
    </source>
</evidence>
<keyword evidence="2" id="KW-0813">Transport</keyword>
<evidence type="ECO:0000256" key="7">
    <source>
        <dbReference type="SAM" id="Phobius"/>
    </source>
</evidence>
<dbReference type="InterPro" id="IPR050171">
    <property type="entry name" value="MFS_Transporters"/>
</dbReference>
<feature type="transmembrane region" description="Helical" evidence="7">
    <location>
        <begin position="240"/>
        <end position="260"/>
    </location>
</feature>
<dbReference type="InterPro" id="IPR011701">
    <property type="entry name" value="MFS"/>
</dbReference>
<evidence type="ECO:0000313" key="9">
    <source>
        <dbReference type="EMBL" id="AOO66523.1"/>
    </source>
</evidence>
<dbReference type="PANTHER" id="PTHR23517">
    <property type="entry name" value="RESISTANCE PROTEIN MDTM, PUTATIVE-RELATED-RELATED"/>
    <property type="match status" value="1"/>
</dbReference>
<feature type="transmembrane region" description="Helical" evidence="7">
    <location>
        <begin position="327"/>
        <end position="350"/>
    </location>
</feature>
<feature type="domain" description="Major facilitator superfamily (MFS) profile" evidence="8">
    <location>
        <begin position="4"/>
        <end position="383"/>
    </location>
</feature>
<feature type="transmembrane region" description="Helical" evidence="7">
    <location>
        <begin position="127"/>
        <end position="152"/>
    </location>
</feature>
<evidence type="ECO:0000256" key="3">
    <source>
        <dbReference type="ARBA" id="ARBA00022475"/>
    </source>
</evidence>
<dbReference type="EMBL" id="CP017111">
    <property type="protein sequence ID" value="AOO66523.1"/>
    <property type="molecule type" value="Genomic_DNA"/>
</dbReference>
<gene>
    <name evidence="9" type="ORF">SHALO_2765</name>
</gene>
<reference evidence="10" key="1">
    <citation type="submission" date="2016-08" db="EMBL/GenBank/DDBJ databases">
        <title>Complete genome sequence of the organohalide-respiring Epsilonproteobacterium Sulfurospirillum halorespirans.</title>
        <authorList>
            <person name="Goris T."/>
            <person name="Zimmermann J."/>
            <person name="Schenz B."/>
            <person name="Lemos M."/>
            <person name="Hackermueller J."/>
            <person name="Diekert G."/>
        </authorList>
    </citation>
    <scope>NUCLEOTIDE SEQUENCE [LARGE SCALE GENOMIC DNA]</scope>
    <source>
        <strain>DSM 13726</strain>
        <strain evidence="10">PCE-M2</strain>
    </source>
</reference>
<evidence type="ECO:0000256" key="1">
    <source>
        <dbReference type="ARBA" id="ARBA00004651"/>
    </source>
</evidence>
<organism evidence="9 10">
    <name type="scientific">Sulfurospirillum halorespirans DSM 13726</name>
    <dbReference type="NCBI Taxonomy" id="1193502"/>
    <lineage>
        <taxon>Bacteria</taxon>
        <taxon>Pseudomonadati</taxon>
        <taxon>Campylobacterota</taxon>
        <taxon>Epsilonproteobacteria</taxon>
        <taxon>Campylobacterales</taxon>
        <taxon>Sulfurospirillaceae</taxon>
        <taxon>Sulfurospirillum</taxon>
    </lineage>
</organism>
<name>A0A1D7TNG7_9BACT</name>
<dbReference type="InterPro" id="IPR036259">
    <property type="entry name" value="MFS_trans_sf"/>
</dbReference>
<evidence type="ECO:0000256" key="2">
    <source>
        <dbReference type="ARBA" id="ARBA00022448"/>
    </source>
</evidence>
<dbReference type="SUPFAM" id="SSF103473">
    <property type="entry name" value="MFS general substrate transporter"/>
    <property type="match status" value="1"/>
</dbReference>
<dbReference type="GO" id="GO:0005886">
    <property type="term" value="C:plasma membrane"/>
    <property type="evidence" value="ECO:0007669"/>
    <property type="project" value="UniProtKB-SubCell"/>
</dbReference>
<dbReference type="InterPro" id="IPR020846">
    <property type="entry name" value="MFS_dom"/>
</dbReference>
<feature type="transmembrane region" description="Helical" evidence="7">
    <location>
        <begin position="12"/>
        <end position="33"/>
    </location>
</feature>
<feature type="transmembrane region" description="Helical" evidence="7">
    <location>
        <begin position="70"/>
        <end position="90"/>
    </location>
</feature>
<proteinExistence type="predicted"/>
<dbReference type="Gene3D" id="1.20.1250.20">
    <property type="entry name" value="MFS general substrate transporter like domains"/>
    <property type="match status" value="1"/>
</dbReference>
<keyword evidence="10" id="KW-1185">Reference proteome</keyword>
<accession>A0A1D7TNG7</accession>
<keyword evidence="6 7" id="KW-0472">Membrane</keyword>
<dbReference type="PRINTS" id="PR01035">
    <property type="entry name" value="TCRTETA"/>
</dbReference>
<dbReference type="PROSITE" id="PS50850">
    <property type="entry name" value="MFS"/>
    <property type="match status" value="1"/>
</dbReference>
<sequence>MFKTIFPLSLIISLRFLGLFIVLPVLSVYALHLEGSNEFLVGITIGGYALTQMLLQIPFGIMSDKIGRKITIFIGLVIFLAGSLVCAYSDTIYGLMIGRFLQGAAAIGAVGTAMISDMVKEEVRGHAMAIMGGCIAASFAISMMLGSLIGGYYGVDKLFFITAALSIFSMIVLYTKVPNPPKIVHHYGADETELKHILKDRNLMNMNITNMLQKGMMTLAFMVIPIIMVQEFGFAKKELWMVYLPAMLFGVLAMGPSAILGEKKHRSKEMLMIGVALFAISYVMMGYAKSAPWFIVGVVIFFIGFNMHEPLMQSMASKYAKVHQKGAALGVFNTFGYAGTFIGGVFGGYFLQHFGIMEIAWVIFIACIGWLFLIAALKNPSLNKNLYLPFSTIDMTRTLHLSHVKGVVEWYKNESEALLVIKYDSQATDKETILAVLE</sequence>
<keyword evidence="4 7" id="KW-0812">Transmembrane</keyword>
<evidence type="ECO:0000256" key="4">
    <source>
        <dbReference type="ARBA" id="ARBA00022692"/>
    </source>
</evidence>
<evidence type="ECO:0000256" key="6">
    <source>
        <dbReference type="ARBA" id="ARBA00023136"/>
    </source>
</evidence>
<protein>
    <submittedName>
        <fullName evidence="9">Multidrug efflux transporter YajR-like</fullName>
    </submittedName>
</protein>
<dbReference type="AlphaFoldDB" id="A0A1D7TNG7"/>
<dbReference type="InterPro" id="IPR001958">
    <property type="entry name" value="Tet-R_TetA/multi-R_MdtG-like"/>
</dbReference>
<dbReference type="PATRIC" id="fig|1193502.14.peg.2802"/>
<feature type="transmembrane region" description="Helical" evidence="7">
    <location>
        <begin position="158"/>
        <end position="175"/>
    </location>
</feature>
<feature type="transmembrane region" description="Helical" evidence="7">
    <location>
        <begin position="211"/>
        <end position="228"/>
    </location>
</feature>
<feature type="transmembrane region" description="Helical" evidence="7">
    <location>
        <begin position="39"/>
        <end position="58"/>
    </location>
</feature>
<evidence type="ECO:0000313" key="10">
    <source>
        <dbReference type="Proteomes" id="UP000094609"/>
    </source>
</evidence>
<feature type="transmembrane region" description="Helical" evidence="7">
    <location>
        <begin position="96"/>
        <end position="115"/>
    </location>
</feature>
<evidence type="ECO:0000256" key="5">
    <source>
        <dbReference type="ARBA" id="ARBA00022989"/>
    </source>
</evidence>
<dbReference type="CDD" id="cd17472">
    <property type="entry name" value="MFS_YajR_like"/>
    <property type="match status" value="1"/>
</dbReference>
<dbReference type="Pfam" id="PF07690">
    <property type="entry name" value="MFS_1"/>
    <property type="match status" value="1"/>
</dbReference>
<keyword evidence="5 7" id="KW-1133">Transmembrane helix</keyword>
<feature type="transmembrane region" description="Helical" evidence="7">
    <location>
        <begin position="291"/>
        <end position="307"/>
    </location>
</feature>
<feature type="transmembrane region" description="Helical" evidence="7">
    <location>
        <begin position="269"/>
        <end position="285"/>
    </location>
</feature>
<comment type="subcellular location">
    <subcellularLocation>
        <location evidence="1">Cell membrane</location>
        <topology evidence="1">Multi-pass membrane protein</topology>
    </subcellularLocation>
</comment>
<dbReference type="STRING" id="1193502.SHALO_2765"/>
<feature type="transmembrane region" description="Helical" evidence="7">
    <location>
        <begin position="356"/>
        <end position="377"/>
    </location>
</feature>